<dbReference type="GeneID" id="18871064"/>
<keyword evidence="4" id="KW-0508">mRNA splicing</keyword>
<name>G3AT09_SPAPN</name>
<dbReference type="eggNOG" id="ENOG502S20W">
    <property type="taxonomic scope" value="Eukaryota"/>
</dbReference>
<dbReference type="HOGENOM" id="CLU_769797_0_0_1"/>
<evidence type="ECO:0008006" key="10">
    <source>
        <dbReference type="Google" id="ProtNLM"/>
    </source>
</evidence>
<keyword evidence="9" id="KW-1185">Reference proteome</keyword>
<dbReference type="OMA" id="NANIWRD"/>
<reference evidence="8 9" key="1">
    <citation type="journal article" date="2011" name="Proc. Natl. Acad. Sci. U.S.A.">
        <title>Comparative genomics of xylose-fermenting fungi for enhanced biofuel production.</title>
        <authorList>
            <person name="Wohlbach D.J."/>
            <person name="Kuo A."/>
            <person name="Sato T.K."/>
            <person name="Potts K.M."/>
            <person name="Salamov A.A."/>
            <person name="LaButti K.M."/>
            <person name="Sun H."/>
            <person name="Clum A."/>
            <person name="Pangilinan J.L."/>
            <person name="Lindquist E.A."/>
            <person name="Lucas S."/>
            <person name="Lapidus A."/>
            <person name="Jin M."/>
            <person name="Gunawan C."/>
            <person name="Balan V."/>
            <person name="Dale B.E."/>
            <person name="Jeffries T.W."/>
            <person name="Zinkel R."/>
            <person name="Barry K.W."/>
            <person name="Grigoriev I.V."/>
            <person name="Gasch A.P."/>
        </authorList>
    </citation>
    <scope>NUCLEOTIDE SEQUENCE [LARGE SCALE GENOMIC DNA]</scope>
    <source>
        <strain evidence="9">NRRL Y-27907 / 11-Y1</strain>
    </source>
</reference>
<evidence type="ECO:0000256" key="6">
    <source>
        <dbReference type="SAM" id="Coils"/>
    </source>
</evidence>
<dbReference type="GO" id="GO:0006397">
    <property type="term" value="P:mRNA processing"/>
    <property type="evidence" value="ECO:0007669"/>
    <property type="project" value="UniProtKB-KW"/>
</dbReference>
<keyword evidence="3" id="KW-0507">mRNA processing</keyword>
<dbReference type="GO" id="GO:0008380">
    <property type="term" value="P:RNA splicing"/>
    <property type="evidence" value="ECO:0007669"/>
    <property type="project" value="UniProtKB-KW"/>
</dbReference>
<dbReference type="GO" id="GO:0000381">
    <property type="term" value="P:regulation of alternative mRNA splicing, via spliceosome"/>
    <property type="evidence" value="ECO:0007669"/>
    <property type="project" value="InterPro"/>
</dbReference>
<evidence type="ECO:0000256" key="3">
    <source>
        <dbReference type="ARBA" id="ARBA00022664"/>
    </source>
</evidence>
<dbReference type="GO" id="GO:0005634">
    <property type="term" value="C:nucleus"/>
    <property type="evidence" value="ECO:0007669"/>
    <property type="project" value="UniProtKB-SubCell"/>
</dbReference>
<dbReference type="FunCoup" id="G3AT09">
    <property type="interactions" value="34"/>
</dbReference>
<proteinExistence type="inferred from homology"/>
<dbReference type="AlphaFoldDB" id="G3AT09"/>
<feature type="compositionally biased region" description="Low complexity" evidence="7">
    <location>
        <begin position="125"/>
        <end position="147"/>
    </location>
</feature>
<dbReference type="Pfam" id="PF17098">
    <property type="entry name" value="Wtap"/>
    <property type="match status" value="1"/>
</dbReference>
<evidence type="ECO:0000313" key="9">
    <source>
        <dbReference type="Proteomes" id="UP000000709"/>
    </source>
</evidence>
<evidence type="ECO:0000256" key="5">
    <source>
        <dbReference type="ARBA" id="ARBA00023242"/>
    </source>
</evidence>
<evidence type="ECO:0000256" key="2">
    <source>
        <dbReference type="ARBA" id="ARBA00010313"/>
    </source>
</evidence>
<organism evidence="9">
    <name type="scientific">Spathaspora passalidarum (strain NRRL Y-27907 / 11-Y1)</name>
    <dbReference type="NCBI Taxonomy" id="619300"/>
    <lineage>
        <taxon>Eukaryota</taxon>
        <taxon>Fungi</taxon>
        <taxon>Dikarya</taxon>
        <taxon>Ascomycota</taxon>
        <taxon>Saccharomycotina</taxon>
        <taxon>Pichiomycetes</taxon>
        <taxon>Debaryomycetaceae</taxon>
        <taxon>Spathaspora</taxon>
    </lineage>
</organism>
<dbReference type="OrthoDB" id="21221at2759"/>
<dbReference type="EMBL" id="GL996504">
    <property type="protein sequence ID" value="EGW31169.1"/>
    <property type="molecule type" value="Genomic_DNA"/>
</dbReference>
<feature type="coiled-coil region" evidence="6">
    <location>
        <begin position="255"/>
        <end position="326"/>
    </location>
</feature>
<evidence type="ECO:0000256" key="7">
    <source>
        <dbReference type="SAM" id="MobiDB-lite"/>
    </source>
</evidence>
<keyword evidence="6" id="KW-0175">Coiled coil</keyword>
<dbReference type="STRING" id="619300.G3AT09"/>
<feature type="region of interest" description="Disordered" evidence="7">
    <location>
        <begin position="119"/>
        <end position="150"/>
    </location>
</feature>
<dbReference type="Proteomes" id="UP000000709">
    <property type="component" value="Unassembled WGS sequence"/>
</dbReference>
<dbReference type="GO" id="GO:0016556">
    <property type="term" value="P:mRNA modification"/>
    <property type="evidence" value="ECO:0007669"/>
    <property type="project" value="InterPro"/>
</dbReference>
<accession>G3AT09</accession>
<keyword evidence="5" id="KW-0539">Nucleus</keyword>
<comment type="similarity">
    <text evidence="2">Belongs to the fl(2)d family.</text>
</comment>
<evidence type="ECO:0000313" key="8">
    <source>
        <dbReference type="EMBL" id="EGW31169.1"/>
    </source>
</evidence>
<comment type="subcellular location">
    <subcellularLocation>
        <location evidence="1">Nucleus</location>
    </subcellularLocation>
</comment>
<evidence type="ECO:0000256" key="4">
    <source>
        <dbReference type="ARBA" id="ARBA00023187"/>
    </source>
</evidence>
<gene>
    <name evidence="8" type="ORF">SPAPADRAFT_156978</name>
</gene>
<dbReference type="InterPro" id="IPR033757">
    <property type="entry name" value="WTAP"/>
</dbReference>
<evidence type="ECO:0000256" key="1">
    <source>
        <dbReference type="ARBA" id="ARBA00004123"/>
    </source>
</evidence>
<dbReference type="InParanoid" id="G3AT09"/>
<dbReference type="RefSeq" id="XP_007377202.1">
    <property type="nucleotide sequence ID" value="XM_007377140.1"/>
</dbReference>
<sequence length="360" mass="40474">MNMDNSLVNSLNQINLSMDTSMSSASNDSSTLTTNTSFLSDNLLSSGVNTSGTNADYSSNASTKFWSSTPTSTNFNNLSFTNYSVQPQIQNQQQLQSPQQVQQMQSYAPKLQYSSSLLRTDEQPTTSTSNSSLMTNASSISTSTSNNKYNKPILNINAPSYVPDYANYNTNNSNTMNDKYKYYYNNANMNRDYDTSSSGVDLTEDYNKLKLELFLKNQMIKNLTEQINSMNKMKNSVDQGGGTTTNSFKVPKNHYQLFQDLSKTLQEKSDELEETKSRLEAVLVSLAQSNTPTMPADYNYDLQELSHKLINKLSELSNENENLLKMVSYGNKTSLLIEIGLLRHELEQLRSKERSTAKEE</sequence>
<dbReference type="KEGG" id="spaa:SPAPADRAFT_156978"/>
<protein>
    <recommendedName>
        <fullName evidence="10">Protein MUM2</fullName>
    </recommendedName>
</protein>